<dbReference type="Proteomes" id="UP000592216">
    <property type="component" value="Unassembled WGS sequence"/>
</dbReference>
<evidence type="ECO:0000313" key="2">
    <source>
        <dbReference type="EMBL" id="NVO24525.1"/>
    </source>
</evidence>
<evidence type="ECO:0000313" key="3">
    <source>
        <dbReference type="Proteomes" id="UP000592216"/>
    </source>
</evidence>
<dbReference type="Gene3D" id="3.40.50.300">
    <property type="entry name" value="P-loop containing nucleotide triphosphate hydrolases"/>
    <property type="match status" value="1"/>
</dbReference>
<feature type="domain" description="HPr kinase/phosphorylase C-terminal" evidence="1">
    <location>
        <begin position="2"/>
        <end position="74"/>
    </location>
</feature>
<name>A0A850QDL9_9RHOB</name>
<gene>
    <name evidence="2" type="ORF">HJ536_14250</name>
</gene>
<evidence type="ECO:0000259" key="1">
    <source>
        <dbReference type="Pfam" id="PF07475"/>
    </source>
</evidence>
<dbReference type="InterPro" id="IPR027417">
    <property type="entry name" value="P-loop_NTPase"/>
</dbReference>
<sequence length="136" mass="14539">MVHASTVMAHGSAVVLFGPSGAGKSGLALEMMALGARLVADDRTILTRDGDRLIATCPDTIRGRIEARGVGILRADPVGSAPVTLFVDMQTPEVDRLPPRRVVTVFGLHIPLLQKVERGYFAAALMQYLSKGLDEE</sequence>
<dbReference type="InterPro" id="IPR011104">
    <property type="entry name" value="Hpr_kin/Pase_C"/>
</dbReference>
<dbReference type="AlphaFoldDB" id="A0A850QDL9"/>
<proteinExistence type="predicted"/>
<organism evidence="2 3">
    <name type="scientific">Donghicola mangrovi</name>
    <dbReference type="NCBI Taxonomy" id="2729614"/>
    <lineage>
        <taxon>Bacteria</taxon>
        <taxon>Pseudomonadati</taxon>
        <taxon>Pseudomonadota</taxon>
        <taxon>Alphaproteobacteria</taxon>
        <taxon>Rhodobacterales</taxon>
        <taxon>Roseobacteraceae</taxon>
        <taxon>Donghicola</taxon>
    </lineage>
</organism>
<protein>
    <submittedName>
        <fullName evidence="2">Serine kinase</fullName>
    </submittedName>
</protein>
<dbReference type="GO" id="GO:0000155">
    <property type="term" value="F:phosphorelay sensor kinase activity"/>
    <property type="evidence" value="ECO:0007669"/>
    <property type="project" value="InterPro"/>
</dbReference>
<comment type="caution">
    <text evidence="2">The sequence shown here is derived from an EMBL/GenBank/DDBJ whole genome shotgun (WGS) entry which is preliminary data.</text>
</comment>
<accession>A0A850QDL9</accession>
<dbReference type="Pfam" id="PF07475">
    <property type="entry name" value="Hpr_kinase_C"/>
    <property type="match status" value="1"/>
</dbReference>
<reference evidence="2 3" key="1">
    <citation type="submission" date="2020-04" db="EMBL/GenBank/DDBJ databases">
        <title>Donghicola sp., a member of the Rhodobacteraceae family isolated from mangrove forest in Thailand.</title>
        <authorList>
            <person name="Charoenyingcharoen P."/>
            <person name="Yukphan P."/>
        </authorList>
    </citation>
    <scope>NUCLEOTIDE SEQUENCE [LARGE SCALE GENOMIC DNA]</scope>
    <source>
        <strain evidence="2 3">B5-SW-15</strain>
    </source>
</reference>
<dbReference type="GO" id="GO:0006109">
    <property type="term" value="P:regulation of carbohydrate metabolic process"/>
    <property type="evidence" value="ECO:0007669"/>
    <property type="project" value="InterPro"/>
</dbReference>
<dbReference type="SUPFAM" id="SSF53795">
    <property type="entry name" value="PEP carboxykinase-like"/>
    <property type="match status" value="1"/>
</dbReference>
<dbReference type="EMBL" id="JABCJE010000007">
    <property type="protein sequence ID" value="NVO24525.1"/>
    <property type="molecule type" value="Genomic_DNA"/>
</dbReference>
<keyword evidence="2" id="KW-0418">Kinase</keyword>
<keyword evidence="2" id="KW-0808">Transferase</keyword>
<dbReference type="CDD" id="cd01918">
    <property type="entry name" value="HprK_C"/>
    <property type="match status" value="1"/>
</dbReference>
<dbReference type="GO" id="GO:0005524">
    <property type="term" value="F:ATP binding"/>
    <property type="evidence" value="ECO:0007669"/>
    <property type="project" value="InterPro"/>
</dbReference>